<reference evidence="2" key="1">
    <citation type="submission" date="2013-10" db="EMBL/GenBank/DDBJ databases">
        <title>Genome sequencing of Onchocerca volvulus.</title>
        <authorList>
            <person name="Cotton J."/>
            <person name="Tsai J."/>
            <person name="Stanley E."/>
            <person name="Tracey A."/>
            <person name="Holroyd N."/>
            <person name="Lustigman S."/>
            <person name="Berriman M."/>
        </authorList>
    </citation>
    <scope>NUCLEOTIDE SEQUENCE</scope>
</reference>
<reference evidence="1" key="2">
    <citation type="submission" date="2022-06" db="UniProtKB">
        <authorList>
            <consortium name="EnsemblMetazoa"/>
        </authorList>
    </citation>
    <scope>IDENTIFICATION</scope>
</reference>
<keyword evidence="2" id="KW-1185">Reference proteome</keyword>
<accession>A0A8R1Y251</accession>
<proteinExistence type="predicted"/>
<organism evidence="1 2">
    <name type="scientific">Onchocerca volvulus</name>
    <dbReference type="NCBI Taxonomy" id="6282"/>
    <lineage>
        <taxon>Eukaryota</taxon>
        <taxon>Metazoa</taxon>
        <taxon>Ecdysozoa</taxon>
        <taxon>Nematoda</taxon>
        <taxon>Chromadorea</taxon>
        <taxon>Rhabditida</taxon>
        <taxon>Spirurina</taxon>
        <taxon>Spiruromorpha</taxon>
        <taxon>Filarioidea</taxon>
        <taxon>Onchocercidae</taxon>
        <taxon>Onchocerca</taxon>
    </lineage>
</organism>
<name>A0A8R1Y251_ONCVO</name>
<protein>
    <submittedName>
        <fullName evidence="1">Uncharacterized protein</fullName>
    </submittedName>
</protein>
<dbReference type="EnsemblMetazoa" id="OVOC755.1">
    <property type="protein sequence ID" value="OVOC755.1"/>
    <property type="gene ID" value="WBGene00237564"/>
</dbReference>
<dbReference type="AlphaFoldDB" id="A0A8R1Y251"/>
<sequence length="95" mass="10838">MKSGVSTLSSICGCAVVILKFGLISRILSESLGIRDWSYLQLSSEMYRSGVSRYRRTRYDDDDEHGNEEIGFMPSKKQMNIQQHAFSKEKLRAIS</sequence>
<evidence type="ECO:0000313" key="2">
    <source>
        <dbReference type="Proteomes" id="UP000024404"/>
    </source>
</evidence>
<dbReference type="EMBL" id="CMVM020000020">
    <property type="status" value="NOT_ANNOTATED_CDS"/>
    <property type="molecule type" value="Genomic_DNA"/>
</dbReference>
<dbReference type="Proteomes" id="UP000024404">
    <property type="component" value="Unassembled WGS sequence"/>
</dbReference>
<evidence type="ECO:0000313" key="1">
    <source>
        <dbReference type="EnsemblMetazoa" id="OVOC755.1"/>
    </source>
</evidence>